<dbReference type="VEuPathDB" id="VectorBase:AMEC022545"/>
<dbReference type="PANTHER" id="PTHR19303:SF16">
    <property type="entry name" value="JERKY PROTEIN HOMOLOG-LIKE"/>
    <property type="match status" value="1"/>
</dbReference>
<dbReference type="Pfam" id="PF03184">
    <property type="entry name" value="DDE_1"/>
    <property type="match status" value="1"/>
</dbReference>
<dbReference type="GO" id="GO:0005634">
    <property type="term" value="C:nucleus"/>
    <property type="evidence" value="ECO:0007669"/>
    <property type="project" value="UniProtKB-SubCell"/>
</dbReference>
<dbReference type="GO" id="GO:0003677">
    <property type="term" value="F:DNA binding"/>
    <property type="evidence" value="ECO:0007669"/>
    <property type="project" value="UniProtKB-KW"/>
</dbReference>
<protein>
    <recommendedName>
        <fullName evidence="4">HTH CENPB-type domain-containing protein</fullName>
    </recommendedName>
</protein>
<dbReference type="InterPro" id="IPR007889">
    <property type="entry name" value="HTH_Psq"/>
</dbReference>
<evidence type="ECO:0000256" key="1">
    <source>
        <dbReference type="ARBA" id="ARBA00004123"/>
    </source>
</evidence>
<dbReference type="Pfam" id="PF03221">
    <property type="entry name" value="HTH_Tnp_Tc5"/>
    <property type="match status" value="1"/>
</dbReference>
<reference evidence="6" key="1">
    <citation type="submission" date="2014-01" db="EMBL/GenBank/DDBJ databases">
        <title>The Genome Sequence of Anopheles melas CM1001059_A (V2).</title>
        <authorList>
            <consortium name="The Broad Institute Genomics Platform"/>
            <person name="Neafsey D.E."/>
            <person name="Besansky N."/>
            <person name="Howell P."/>
            <person name="Walton C."/>
            <person name="Young S.K."/>
            <person name="Zeng Q."/>
            <person name="Gargeya S."/>
            <person name="Fitzgerald M."/>
            <person name="Haas B."/>
            <person name="Abouelleil A."/>
            <person name="Allen A.W."/>
            <person name="Alvarado L."/>
            <person name="Arachchi H.M."/>
            <person name="Berlin A.M."/>
            <person name="Chapman S.B."/>
            <person name="Gainer-Dewar J."/>
            <person name="Goldberg J."/>
            <person name="Griggs A."/>
            <person name="Gujja S."/>
            <person name="Hansen M."/>
            <person name="Howarth C."/>
            <person name="Imamovic A."/>
            <person name="Ireland A."/>
            <person name="Larimer J."/>
            <person name="McCowan C."/>
            <person name="Murphy C."/>
            <person name="Pearson M."/>
            <person name="Poon T.W."/>
            <person name="Priest M."/>
            <person name="Roberts A."/>
            <person name="Saif S."/>
            <person name="Shea T."/>
            <person name="Sisk P."/>
            <person name="Sykes S."/>
            <person name="Wortman J."/>
            <person name="Nusbaum C."/>
            <person name="Birren B."/>
        </authorList>
    </citation>
    <scope>NUCLEOTIDE SEQUENCE [LARGE SCALE GENOMIC DNA]</scope>
    <source>
        <strain evidence="6">CM1001059</strain>
    </source>
</reference>
<dbReference type="STRING" id="34690.A0A182ULH4"/>
<proteinExistence type="predicted"/>
<dbReference type="EnsemblMetazoa" id="AMEC022545-RA">
    <property type="protein sequence ID" value="AMEC022545-PA"/>
    <property type="gene ID" value="AMEC022545"/>
</dbReference>
<dbReference type="Gene3D" id="1.10.10.60">
    <property type="entry name" value="Homeodomain-like"/>
    <property type="match status" value="2"/>
</dbReference>
<organism evidence="5 6">
    <name type="scientific">Anopheles melas</name>
    <dbReference type="NCBI Taxonomy" id="34690"/>
    <lineage>
        <taxon>Eukaryota</taxon>
        <taxon>Metazoa</taxon>
        <taxon>Ecdysozoa</taxon>
        <taxon>Arthropoda</taxon>
        <taxon>Hexapoda</taxon>
        <taxon>Insecta</taxon>
        <taxon>Pterygota</taxon>
        <taxon>Neoptera</taxon>
        <taxon>Endopterygota</taxon>
        <taxon>Diptera</taxon>
        <taxon>Nematocera</taxon>
        <taxon>Culicoidea</taxon>
        <taxon>Culicidae</taxon>
        <taxon>Anophelinae</taxon>
        <taxon>Anopheles</taxon>
    </lineage>
</organism>
<dbReference type="InterPro" id="IPR009057">
    <property type="entry name" value="Homeodomain-like_sf"/>
</dbReference>
<keyword evidence="6" id="KW-1185">Reference proteome</keyword>
<feature type="domain" description="HTH CENPB-type" evidence="4">
    <location>
        <begin position="73"/>
        <end position="145"/>
    </location>
</feature>
<comment type="subcellular location">
    <subcellularLocation>
        <location evidence="1">Nucleus</location>
    </subcellularLocation>
</comment>
<dbReference type="SMART" id="SM00674">
    <property type="entry name" value="CENPB"/>
    <property type="match status" value="1"/>
</dbReference>
<dbReference type="InterPro" id="IPR050863">
    <property type="entry name" value="CenT-Element_Derived"/>
</dbReference>
<accession>A0A182ULH4</accession>
<dbReference type="Proteomes" id="UP000075902">
    <property type="component" value="Unassembled WGS sequence"/>
</dbReference>
<keyword evidence="2" id="KW-0238">DNA-binding</keyword>
<name>A0A182ULH4_9DIPT</name>
<evidence type="ECO:0000256" key="2">
    <source>
        <dbReference type="ARBA" id="ARBA00023125"/>
    </source>
</evidence>
<dbReference type="InterPro" id="IPR004875">
    <property type="entry name" value="DDE_SF_endonuclease_dom"/>
</dbReference>
<dbReference type="AlphaFoldDB" id="A0A182ULH4"/>
<dbReference type="PANTHER" id="PTHR19303">
    <property type="entry name" value="TRANSPOSON"/>
    <property type="match status" value="1"/>
</dbReference>
<dbReference type="Pfam" id="PF04218">
    <property type="entry name" value="CENP-B_N"/>
    <property type="match status" value="1"/>
</dbReference>
<reference evidence="5" key="2">
    <citation type="submission" date="2020-05" db="UniProtKB">
        <authorList>
            <consortium name="EnsemblMetazoa"/>
        </authorList>
    </citation>
    <scope>IDENTIFICATION</scope>
    <source>
        <strain evidence="5">CM1001059</strain>
    </source>
</reference>
<evidence type="ECO:0000259" key="4">
    <source>
        <dbReference type="PROSITE" id="PS51253"/>
    </source>
</evidence>
<dbReference type="SUPFAM" id="SSF46689">
    <property type="entry name" value="Homeodomain-like"/>
    <property type="match status" value="2"/>
</dbReference>
<dbReference type="PROSITE" id="PS51253">
    <property type="entry name" value="HTH_CENPB"/>
    <property type="match status" value="1"/>
</dbReference>
<evidence type="ECO:0000313" key="6">
    <source>
        <dbReference type="Proteomes" id="UP000075902"/>
    </source>
</evidence>
<evidence type="ECO:0000256" key="3">
    <source>
        <dbReference type="ARBA" id="ARBA00023242"/>
    </source>
</evidence>
<dbReference type="InterPro" id="IPR006600">
    <property type="entry name" value="HTH_CenpB_DNA-bd_dom"/>
</dbReference>
<sequence length="578" mass="66169">MERENIILRRRKKTMLTLDQKLCLIDRHESGETPQNLAKSFKIGEQTARDIIKQKEKIRKFVQNCESSEGPIKRKSMKVSSFEELDESMLRWYNENRASGIPVTSAMCIQQAKLLHEQLGLKGTFNASAGWLSRFKQRYGIAGVYSHSVAKTGCSVAAFTFQYQFQQLIQKEDYLLDQIYNADETGLYWKSIPSKIAGQEGQTTSSSGERVTVVCCTNAAGTHKLDLTVIGKTKCPWSEQSEPKTSVNYYEMKSGWASKEIFRNWFEYKWVPEVREFLASRGLPQRAILILDTSPSHITDSLLRSADGCMVVKFLPSDVANLVQPMQQGIVSLLKWNYRTDLLKQLQTETTERIKNRTMEDAMLGLEQSWAKITPLAIRNAWDKLITDTDQYVVENEIVDASSVEGMMLVDHETDLVEEVEDMDDDIEEVEEVIQFTDDIEQVEEVEQFDHVPPIEQVDVINHHQQEQEEQEEQEQLEEQNMMVNWIDVNEVAGIKSEDYVDVGVEFAEVREIAVESDDASGDEGEDRRIELQTALTSVETLLGFVDQKGLTPDDKKAFKKIRTDIRNLMKSVQARKQ</sequence>
<keyword evidence="3" id="KW-0539">Nucleus</keyword>
<evidence type="ECO:0000313" key="5">
    <source>
        <dbReference type="EnsemblMetazoa" id="AMEC022545-PA"/>
    </source>
</evidence>